<sequence>MSNGKLSLKKIAVPQPKPHHSLVKIQLAGICSTDIHLLHGYKKFSGIPGHEFVGVVAESDDHSLVGKRVVAAINIVCQNCDMCLRQMTSHCRKRRVLGILNCDGVHAQYAVIPNENLYVVPQHICNEQAVFIEPLAAACRILRQVEISSESRIAIVGDGKLGFMIATVLSAKKFALQVLGKYTEKLKIFRDLGIAICEGERDFDVVVECTGSKSGITTALQMLRPQGTLILKSTYADMAEICLSDVVVNEIRIIGSRCGSFADAFQFIDEYNSDFSPVIEKIYPLTEGTKAYEAASTRGAKKILLDCTS</sequence>
<dbReference type="Proteomes" id="UP000326354">
    <property type="component" value="Chromosome"/>
</dbReference>
<dbReference type="Pfam" id="PF00107">
    <property type="entry name" value="ADH_zinc_N"/>
    <property type="match status" value="1"/>
</dbReference>
<evidence type="ECO:0000313" key="9">
    <source>
        <dbReference type="Proteomes" id="UP000326354"/>
    </source>
</evidence>
<evidence type="ECO:0000256" key="3">
    <source>
        <dbReference type="ARBA" id="ARBA00022723"/>
    </source>
</evidence>
<proteinExistence type="inferred from homology"/>
<organism evidence="8 9">
    <name type="scientific">Uabimicrobium amorphum</name>
    <dbReference type="NCBI Taxonomy" id="2596890"/>
    <lineage>
        <taxon>Bacteria</taxon>
        <taxon>Pseudomonadati</taxon>
        <taxon>Planctomycetota</taxon>
        <taxon>Candidatus Uabimicrobiia</taxon>
        <taxon>Candidatus Uabimicrobiales</taxon>
        <taxon>Candidatus Uabimicrobiaceae</taxon>
        <taxon>Candidatus Uabimicrobium</taxon>
    </lineage>
</organism>
<dbReference type="InterPro" id="IPR013154">
    <property type="entry name" value="ADH-like_N"/>
</dbReference>
<name>A0A5S9F1D7_UABAM</name>
<dbReference type="InterPro" id="IPR013149">
    <property type="entry name" value="ADH-like_C"/>
</dbReference>
<comment type="cofactor">
    <cofactor evidence="1">
        <name>Zn(2+)</name>
        <dbReference type="ChEBI" id="CHEBI:29105"/>
    </cofactor>
</comment>
<accession>A0A5S9F1D7</accession>
<keyword evidence="5" id="KW-0560">Oxidoreductase</keyword>
<keyword evidence="9" id="KW-1185">Reference proteome</keyword>
<dbReference type="PANTHER" id="PTHR43350">
    <property type="entry name" value="NAD-DEPENDENT ALCOHOL DEHYDROGENASE"/>
    <property type="match status" value="1"/>
</dbReference>
<keyword evidence="4" id="KW-0862">Zinc</keyword>
<dbReference type="EMBL" id="AP019860">
    <property type="protein sequence ID" value="BBM82292.1"/>
    <property type="molecule type" value="Genomic_DNA"/>
</dbReference>
<evidence type="ECO:0000313" key="8">
    <source>
        <dbReference type="EMBL" id="BBM82292.1"/>
    </source>
</evidence>
<protein>
    <submittedName>
        <fullName evidence="8">Alcohol dehydrogenase</fullName>
    </submittedName>
</protein>
<evidence type="ECO:0000256" key="5">
    <source>
        <dbReference type="ARBA" id="ARBA00023002"/>
    </source>
</evidence>
<evidence type="ECO:0000256" key="4">
    <source>
        <dbReference type="ARBA" id="ARBA00022833"/>
    </source>
</evidence>
<keyword evidence="3" id="KW-0479">Metal-binding</keyword>
<evidence type="ECO:0000256" key="2">
    <source>
        <dbReference type="ARBA" id="ARBA00008072"/>
    </source>
</evidence>
<dbReference type="Gene3D" id="3.40.50.720">
    <property type="entry name" value="NAD(P)-binding Rossmann-like Domain"/>
    <property type="match status" value="1"/>
</dbReference>
<evidence type="ECO:0000256" key="1">
    <source>
        <dbReference type="ARBA" id="ARBA00001947"/>
    </source>
</evidence>
<dbReference type="GO" id="GO:0016491">
    <property type="term" value="F:oxidoreductase activity"/>
    <property type="evidence" value="ECO:0007669"/>
    <property type="project" value="UniProtKB-KW"/>
</dbReference>
<feature type="domain" description="Alcohol dehydrogenase-like C-terminal" evidence="6">
    <location>
        <begin position="199"/>
        <end position="270"/>
    </location>
</feature>
<feature type="domain" description="Alcohol dehydrogenase-like N-terminal" evidence="7">
    <location>
        <begin position="18"/>
        <end position="121"/>
    </location>
</feature>
<dbReference type="SUPFAM" id="SSF50129">
    <property type="entry name" value="GroES-like"/>
    <property type="match status" value="1"/>
</dbReference>
<dbReference type="KEGG" id="uam:UABAM_00635"/>
<dbReference type="GO" id="GO:0046872">
    <property type="term" value="F:metal ion binding"/>
    <property type="evidence" value="ECO:0007669"/>
    <property type="project" value="UniProtKB-KW"/>
</dbReference>
<comment type="similarity">
    <text evidence="2">Belongs to the zinc-containing alcohol dehydrogenase family.</text>
</comment>
<dbReference type="AlphaFoldDB" id="A0A5S9F1D7"/>
<dbReference type="InterPro" id="IPR011032">
    <property type="entry name" value="GroES-like_sf"/>
</dbReference>
<dbReference type="Gene3D" id="3.90.180.10">
    <property type="entry name" value="Medium-chain alcohol dehydrogenases, catalytic domain"/>
    <property type="match status" value="1"/>
</dbReference>
<evidence type="ECO:0000259" key="7">
    <source>
        <dbReference type="Pfam" id="PF08240"/>
    </source>
</evidence>
<gene>
    <name evidence="8" type="ORF">UABAM_00635</name>
</gene>
<reference evidence="8 9" key="1">
    <citation type="submission" date="2019-08" db="EMBL/GenBank/DDBJ databases">
        <title>Complete genome sequence of Candidatus Uab amorphum.</title>
        <authorList>
            <person name="Shiratori T."/>
            <person name="Suzuki S."/>
            <person name="Kakizawa Y."/>
            <person name="Ishida K."/>
        </authorList>
    </citation>
    <scope>NUCLEOTIDE SEQUENCE [LARGE SCALE GENOMIC DNA]</scope>
    <source>
        <strain evidence="8 9">SRT547</strain>
    </source>
</reference>
<dbReference type="PANTHER" id="PTHR43350:SF2">
    <property type="entry name" value="GROES-LIKE ZINC-BINDING ALCOHOL DEHYDROGENASE FAMILY PROTEIN"/>
    <property type="match status" value="1"/>
</dbReference>
<evidence type="ECO:0000259" key="6">
    <source>
        <dbReference type="Pfam" id="PF00107"/>
    </source>
</evidence>
<dbReference type="Pfam" id="PF08240">
    <property type="entry name" value="ADH_N"/>
    <property type="match status" value="1"/>
</dbReference>
<dbReference type="SUPFAM" id="SSF51735">
    <property type="entry name" value="NAD(P)-binding Rossmann-fold domains"/>
    <property type="match status" value="1"/>
</dbReference>
<dbReference type="CDD" id="cd08242">
    <property type="entry name" value="MDR_like"/>
    <property type="match status" value="1"/>
</dbReference>
<dbReference type="InterPro" id="IPR036291">
    <property type="entry name" value="NAD(P)-bd_dom_sf"/>
</dbReference>